<gene>
    <name evidence="2" type="ORF">RCC_05071</name>
</gene>
<proteinExistence type="predicted"/>
<feature type="domain" description="DUF7580" evidence="1">
    <location>
        <begin position="315"/>
        <end position="563"/>
    </location>
</feature>
<evidence type="ECO:0000259" key="1">
    <source>
        <dbReference type="Pfam" id="PF24476"/>
    </source>
</evidence>
<dbReference type="EMBL" id="FJUY01000007">
    <property type="protein sequence ID" value="CZT19225.1"/>
    <property type="molecule type" value="Genomic_DNA"/>
</dbReference>
<dbReference type="AlphaFoldDB" id="A0A2D3UXZ9"/>
<name>A0A2D3UXZ9_9PEZI</name>
<evidence type="ECO:0000313" key="3">
    <source>
        <dbReference type="Proteomes" id="UP000225277"/>
    </source>
</evidence>
<evidence type="ECO:0000313" key="2">
    <source>
        <dbReference type="EMBL" id="CZT19225.1"/>
    </source>
</evidence>
<dbReference type="GeneID" id="35600239"/>
<organism evidence="2 3">
    <name type="scientific">Ramularia collo-cygni</name>
    <dbReference type="NCBI Taxonomy" id="112498"/>
    <lineage>
        <taxon>Eukaryota</taxon>
        <taxon>Fungi</taxon>
        <taxon>Dikarya</taxon>
        <taxon>Ascomycota</taxon>
        <taxon>Pezizomycotina</taxon>
        <taxon>Dothideomycetes</taxon>
        <taxon>Dothideomycetidae</taxon>
        <taxon>Mycosphaerellales</taxon>
        <taxon>Mycosphaerellaceae</taxon>
        <taxon>Ramularia</taxon>
    </lineage>
</organism>
<dbReference type="OrthoDB" id="3648680at2759"/>
<dbReference type="RefSeq" id="XP_023626115.1">
    <property type="nucleotide sequence ID" value="XM_023770347.1"/>
</dbReference>
<sequence length="568" mass="63955">MSGIEIIGVVLGTIPLIISGLEHYQKCVKTIKDTKHAAAEFEVVVLKLQTEQLMFRNTLQILLSECLEHDTQKQLLDTLDQGWDSDKVRTALKQRLQGSYMLYIEHVQGIARTLSEFMERLHLGPKGEVPCKATAVSFRKAYKRFGFALRKSGYLDLIKEIRDDNVVLERLTGQTRALQACLKSRKLPDFESIRIRASSVFNGLQRALQTSCSEPHRVSMYLKPTVEETYMEEKTSALSEGTSFRIVLHHEVVHPKQKVPRWSIEEAEIKLIETTAPVSVATHTVVTATSTSFVRTQSRMVTFEPPKSIQSTASSTTQIQNITEIHDLCESIHSIGTMQCGSCLGYVLAGQHRHCLYSPTIRLIDHSPLSIQSLAGVLEKQQSYRLTGADARRLAVPLATGMLSLRDTPWLQNMWSRKDITLISKDGKLLSQHPFISQDVKLQAQTTAACLPRGVAAMLIKNQALFSLGIVLIELCMGKSIDDLHEQDELNADGSKGELSDFQTADRLLRMEIISDKFGKRWSDVVRRCIHCELDEAKKSLEDLGFRKAVYNKVLLELEEDSRQFFGL</sequence>
<keyword evidence="3" id="KW-1185">Reference proteome</keyword>
<dbReference type="Pfam" id="PF24476">
    <property type="entry name" value="DUF7580"/>
    <property type="match status" value="1"/>
</dbReference>
<dbReference type="PANTHER" id="PTHR35186:SF4">
    <property type="entry name" value="PRION-INHIBITION AND PROPAGATION HELO DOMAIN-CONTAINING PROTEIN"/>
    <property type="match status" value="1"/>
</dbReference>
<reference evidence="2 3" key="1">
    <citation type="submission" date="2016-03" db="EMBL/GenBank/DDBJ databases">
        <authorList>
            <person name="Ploux O."/>
        </authorList>
    </citation>
    <scope>NUCLEOTIDE SEQUENCE [LARGE SCALE GENOMIC DNA]</scope>
    <source>
        <strain evidence="2 3">URUG2</strain>
    </source>
</reference>
<protein>
    <recommendedName>
        <fullName evidence="1">DUF7580 domain-containing protein</fullName>
    </recommendedName>
</protein>
<dbReference type="PANTHER" id="PTHR35186">
    <property type="entry name" value="ANK_REP_REGION DOMAIN-CONTAINING PROTEIN"/>
    <property type="match status" value="1"/>
</dbReference>
<dbReference type="Proteomes" id="UP000225277">
    <property type="component" value="Unassembled WGS sequence"/>
</dbReference>
<dbReference type="InterPro" id="IPR056002">
    <property type="entry name" value="DUF7580"/>
</dbReference>
<dbReference type="STRING" id="112498.A0A2D3UXZ9"/>
<accession>A0A2D3UXZ9</accession>